<comment type="subcellular location">
    <subcellularLocation>
        <location evidence="3">Cytoplasm</location>
    </subcellularLocation>
    <subcellularLocation>
        <location evidence="2">Nucleus</location>
    </subcellularLocation>
</comment>
<sequence>MEKTPGVTTSLTKASYSNPPTVAPGHTDFPLCCVDTATPTARGELLGSDVAILAWGFCTCEAPSQVRTCVRDPEETEKEEQVALISLRLRRNFRVNESLQVPSLFLLNRRLQTGLQAQMATVPSSSCSWRTTILSTFGSGPVVLSKFWRPSSALQSRGSLRRDPDGLPGSWADFGPLGRSVCAASRNSRVQKNGVYDRPRQAHTWTYGDSFVLSGKNEKPCFLEKTSSFFARNLCCDCGVPISPNPANICVACLRSKVDISQGIPKQVSISFCKQCQRYFQPPGTWVQCALESRDLLALCLKKIKAPLSKVRLVDASFVWTEPHSKRLKVKLTVQKEVMNGAILQQVFVVDYVVQPQMCGDCHRVEAKDFWKAVVQVRQKTLHKKTFYYLEQLILKYGMHQNTLRIKEIHDGLDFYYSSKQHAQKMVEFLQCTVPTRYKASQRLISQDIHSNTYNYKSTFSLEIVPICKDNVVCLSPKLAQSLGNMNQICVCIRVTSVIHLIDPNTLQVADIDGNTFWSHPFNSLCHPKQLEEFIVMECSIVQDIKRSAGAGMISKKHTLGEVWVQKTSEMNTDKQYFCRTHLGHLLNPGDLVLGFDLVNCNLNDEHVNKMKSDRVPDVVLIKKSYDRTRRQRRRNWKLKELARDRENTDTDDERQYQDFLEDLEEDEAIRKNVNIYRDSTIPVESDTDDEGAPRISLAEMLEDLHISQDATGGEGESMMT</sequence>
<evidence type="ECO:0000256" key="8">
    <source>
        <dbReference type="ARBA" id="ARBA00022927"/>
    </source>
</evidence>
<evidence type="ECO:0000313" key="13">
    <source>
        <dbReference type="EMBL" id="MXQ80218.1"/>
    </source>
</evidence>
<evidence type="ECO:0000256" key="3">
    <source>
        <dbReference type="ARBA" id="ARBA00004496"/>
    </source>
</evidence>
<evidence type="ECO:0000256" key="4">
    <source>
        <dbReference type="ARBA" id="ARBA00009794"/>
    </source>
</evidence>
<feature type="domain" description="60S ribosomal export protein NMD3 OB-fold" evidence="11">
    <location>
        <begin position="531"/>
        <end position="624"/>
    </location>
</feature>
<comment type="function">
    <text evidence="1">Acts as an adapter for the XPO1/CRM1-mediated export of the 60S ribosomal subunit.</text>
</comment>
<dbReference type="InterPro" id="IPR039768">
    <property type="entry name" value="Nmd3"/>
</dbReference>
<accession>A0A6B0QQQ5</accession>
<evidence type="ECO:0000259" key="11">
    <source>
        <dbReference type="Pfam" id="PF21192"/>
    </source>
</evidence>
<dbReference type="EMBL" id="VBQZ03000004">
    <property type="protein sequence ID" value="MXQ80218.1"/>
    <property type="molecule type" value="Genomic_DNA"/>
</dbReference>
<evidence type="ECO:0000313" key="14">
    <source>
        <dbReference type="Proteomes" id="UP000322234"/>
    </source>
</evidence>
<evidence type="ECO:0000256" key="9">
    <source>
        <dbReference type="ARBA" id="ARBA00023242"/>
    </source>
</evidence>
<protein>
    <recommendedName>
        <fullName evidence="5">60S ribosomal export protein NMD3</fullName>
    </recommendedName>
</protein>
<evidence type="ECO:0000256" key="1">
    <source>
        <dbReference type="ARBA" id="ARBA00002269"/>
    </source>
</evidence>
<evidence type="ECO:0000259" key="12">
    <source>
        <dbReference type="Pfam" id="PF21193"/>
    </source>
</evidence>
<dbReference type="GO" id="GO:0000055">
    <property type="term" value="P:ribosomal large subunit export from nucleus"/>
    <property type="evidence" value="ECO:0007669"/>
    <property type="project" value="TreeGrafter"/>
</dbReference>
<dbReference type="InterPro" id="IPR048898">
    <property type="entry name" value="OB_NMD3"/>
</dbReference>
<dbReference type="GO" id="GO:0043023">
    <property type="term" value="F:ribosomal large subunit binding"/>
    <property type="evidence" value="ECO:0007669"/>
    <property type="project" value="InterPro"/>
</dbReference>
<feature type="domain" description="60S ribosomal export protein NMD3 SH3" evidence="12">
    <location>
        <begin position="467"/>
        <end position="513"/>
    </location>
</feature>
<dbReference type="AlphaFoldDB" id="A0A6B0QQQ5"/>
<evidence type="ECO:0000256" key="5">
    <source>
        <dbReference type="ARBA" id="ARBA00017035"/>
    </source>
</evidence>
<evidence type="ECO:0000256" key="2">
    <source>
        <dbReference type="ARBA" id="ARBA00004123"/>
    </source>
</evidence>
<dbReference type="PANTHER" id="PTHR12746">
    <property type="entry name" value="NONSENSE-MEDIATED MRNA DECAY PROTEIN 3"/>
    <property type="match status" value="1"/>
</dbReference>
<evidence type="ECO:0000256" key="7">
    <source>
        <dbReference type="ARBA" id="ARBA00022490"/>
    </source>
</evidence>
<dbReference type="Pfam" id="PF21193">
    <property type="entry name" value="NMD_SH3"/>
    <property type="match status" value="1"/>
</dbReference>
<comment type="similarity">
    <text evidence="4">Belongs to the NMD3 family.</text>
</comment>
<dbReference type="GO" id="GO:0005737">
    <property type="term" value="C:cytoplasm"/>
    <property type="evidence" value="ECO:0007669"/>
    <property type="project" value="UniProtKB-SubCell"/>
</dbReference>
<keyword evidence="9" id="KW-0539">Nucleus</keyword>
<keyword evidence="6" id="KW-0813">Transport</keyword>
<dbReference type="Pfam" id="PF04981">
    <property type="entry name" value="NMD3"/>
    <property type="match status" value="1"/>
</dbReference>
<comment type="caution">
    <text evidence="13">The sequence shown here is derived from an EMBL/GenBank/DDBJ whole genome shotgun (WGS) entry which is preliminary data.</text>
</comment>
<name>A0A6B0QQQ5_9CETA</name>
<dbReference type="InterPro" id="IPR007064">
    <property type="entry name" value="Nmd3_N"/>
</dbReference>
<keyword evidence="14" id="KW-1185">Reference proteome</keyword>
<dbReference type="GO" id="GO:0015031">
    <property type="term" value="P:protein transport"/>
    <property type="evidence" value="ECO:0007669"/>
    <property type="project" value="UniProtKB-KW"/>
</dbReference>
<dbReference type="GO" id="GO:0005634">
    <property type="term" value="C:nucleus"/>
    <property type="evidence" value="ECO:0007669"/>
    <property type="project" value="UniProtKB-SubCell"/>
</dbReference>
<dbReference type="Pfam" id="PF21192">
    <property type="entry name" value="OB_NMD3"/>
    <property type="match status" value="1"/>
</dbReference>
<gene>
    <name evidence="13" type="ORF">E5288_WYG006142</name>
</gene>
<keyword evidence="8" id="KW-0653">Protein transport</keyword>
<evidence type="ECO:0000259" key="10">
    <source>
        <dbReference type="Pfam" id="PF04981"/>
    </source>
</evidence>
<keyword evidence="7" id="KW-0963">Cytoplasm</keyword>
<dbReference type="Proteomes" id="UP000322234">
    <property type="component" value="Unassembled WGS sequence"/>
</dbReference>
<feature type="domain" description="Nmd3 N-terminal" evidence="10">
    <location>
        <begin position="235"/>
        <end position="464"/>
    </location>
</feature>
<dbReference type="InterPro" id="IPR048899">
    <property type="entry name" value="NMD_SH3"/>
</dbReference>
<organism evidence="13 14">
    <name type="scientific">Bos mutus</name>
    <name type="common">wild yak</name>
    <dbReference type="NCBI Taxonomy" id="72004"/>
    <lineage>
        <taxon>Eukaryota</taxon>
        <taxon>Metazoa</taxon>
        <taxon>Chordata</taxon>
        <taxon>Craniata</taxon>
        <taxon>Vertebrata</taxon>
        <taxon>Euteleostomi</taxon>
        <taxon>Mammalia</taxon>
        <taxon>Eutheria</taxon>
        <taxon>Laurasiatheria</taxon>
        <taxon>Artiodactyla</taxon>
        <taxon>Ruminantia</taxon>
        <taxon>Pecora</taxon>
        <taxon>Bovidae</taxon>
        <taxon>Bovinae</taxon>
        <taxon>Bos</taxon>
    </lineage>
</organism>
<proteinExistence type="inferred from homology"/>
<reference evidence="13" key="1">
    <citation type="submission" date="2019-10" db="EMBL/GenBank/DDBJ databases">
        <title>The sequence and de novo assembly of the wild yak genome.</title>
        <authorList>
            <person name="Liu Y."/>
        </authorList>
    </citation>
    <scope>NUCLEOTIDE SEQUENCE [LARGE SCALE GENOMIC DNA]</scope>
    <source>
        <strain evidence="13">WY2019</strain>
    </source>
</reference>
<dbReference type="PANTHER" id="PTHR12746:SF2">
    <property type="entry name" value="60S RIBOSOMAL EXPORT PROTEIN NMD3"/>
    <property type="match status" value="1"/>
</dbReference>
<evidence type="ECO:0000256" key="6">
    <source>
        <dbReference type="ARBA" id="ARBA00022448"/>
    </source>
</evidence>